<reference evidence="12" key="2">
    <citation type="submission" date="2020-09" db="EMBL/GenBank/DDBJ databases">
        <authorList>
            <person name="Sun Q."/>
            <person name="Kim S."/>
        </authorList>
    </citation>
    <scope>NUCLEOTIDE SEQUENCE</scope>
    <source>
        <strain evidence="12">KCTC 42731</strain>
    </source>
</reference>
<dbReference type="InterPro" id="IPR003661">
    <property type="entry name" value="HisK_dim/P_dom"/>
</dbReference>
<dbReference type="Gene3D" id="3.40.50.2300">
    <property type="match status" value="1"/>
</dbReference>
<dbReference type="GO" id="GO:0000155">
    <property type="term" value="F:phosphorelay sensor kinase activity"/>
    <property type="evidence" value="ECO:0007669"/>
    <property type="project" value="InterPro"/>
</dbReference>
<dbReference type="InterPro" id="IPR009057">
    <property type="entry name" value="Homeodomain-like_sf"/>
</dbReference>
<dbReference type="Pfam" id="PF00512">
    <property type="entry name" value="HisKA"/>
    <property type="match status" value="1"/>
</dbReference>
<dbReference type="Gene3D" id="1.10.287.130">
    <property type="match status" value="1"/>
</dbReference>
<feature type="domain" description="Histidine kinase" evidence="10">
    <location>
        <begin position="834"/>
        <end position="1044"/>
    </location>
</feature>
<dbReference type="PANTHER" id="PTHR43547">
    <property type="entry name" value="TWO-COMPONENT HISTIDINE KINASE"/>
    <property type="match status" value="1"/>
</dbReference>
<dbReference type="PROSITE" id="PS00041">
    <property type="entry name" value="HTH_ARAC_FAMILY_1"/>
    <property type="match status" value="1"/>
</dbReference>
<dbReference type="SUPFAM" id="SSF52172">
    <property type="entry name" value="CheY-like"/>
    <property type="match status" value="1"/>
</dbReference>
<dbReference type="SMART" id="SM00388">
    <property type="entry name" value="HisKA"/>
    <property type="match status" value="1"/>
</dbReference>
<feature type="signal peptide" evidence="8">
    <location>
        <begin position="1"/>
        <end position="27"/>
    </location>
</feature>
<sequence length="1327" mass="148370">MPKQGFFITAIAVIFTVTSCLPLSVSAQVKTSFVDYFEHFGFEQNLSQGSANCMMRGLKGYLWVGTQGGLNRFNGIEFQSYLADGSTKNPPGNWITGCAQDEQGYLWFATKSAGITRYNTHTDTFKFFNKQSTSTITDDRFNSLYFDQKQFLWAGSADGVLYRINPTTAHIDRFVNDAKSVGKINAIISSVNHQIWLATSTGLFYLDLDKGRLFSADLQIDDATKIQSEIWTLSTDQNGQLWIGAKTGLYKLSKVNEQLVLEKSSLNTGWVTAITERIPGELWINTYGSGLYVYDTISGDFQQFTVNKNNENSIKNNYLLSLFLESDQDIWLGTDGKGLHRYSVRRSEFNHTTHIPDNSASLSHAFVRAISKDKNGNLWVGTRGGLNKRPANQKQFLTYQHQKSNIDSLPNDNVFAIHTSTDNSVWVGTYGGGLAKYNAEQDNFERFTEASGLPTNYIFSITSSSDNTLWLGTNKGLVHFDPKTEHIRHFSHQANNKNSLSQNTVVALLDDGKDTLWVATFLGLNRFNKQNQTFTQVQKGPEGLSDNMVTALYKDDRGNLWIGTMNGLNRLQANGKIKQYGVEHGLPNANVFGIYQGDDNQLWLSTNNGLAAYNYDSETFKHFNINDGVQDRSFILGAHFADAQGALYFGGVNGFNYFKPSKLTRIQTPPTTVLESFYIFNSKVDFGDLNHRTTDDDAISLGHQDSVFGIEFSTPRAFYQEKVEYAYRLVGFDNKWLTTDVKNRVATFTNIPAGSYQLQVKAKYPDTEWGEISSIKIEVNAAPWLTKWAISAYLAVVIAIILGFVQLYRKKQRAEQDKQLANMMNSAKDELLANVSHEFKTPLTLILGPTNELLQTSQGKVQQQLQGIKRNAQKLNVLVDNILNEKQISSSELGGSCNISDIASRLVEDMQSLAHANNQQLQLNLVENVTLFVELSPEKAELILGNLVSNAIKYAGKNTKIQVKIQEIEGKCVLSVNDNGLGILPNEQEKIFERNFRAANVNGSGHGLGLAIVKGLVDQAGGSIRLQSNYRHGATFTVELPIAYELKMADVAQKNPFEENTTNKKLLIIDDNDEIRRYLNEILSVHFCCKSSVDGASGIQVAQEWQPDVIISDVMMPKMNGLELLHTLRTSEDISHIPVLMLSAYPSKALKLKTLTLLADDFLPKPFTKQEVLATLNNILSIRAMSQQKALQSIQYGEVEAVPLIENVPEAKSEFSAKDQKFVEQINVLLQRHYADVDFTLSDLAKAMFMSERNLQIKTKALFGVSPVDLIKDVRLHNATVQLTQSALSIGEIAQLNGFNSQSYFSKCFKDKYDVTPNVYRKEQIAV</sequence>
<dbReference type="RefSeq" id="WP_189771028.1">
    <property type="nucleotide sequence ID" value="NZ_BNCK01000005.1"/>
</dbReference>
<protein>
    <recommendedName>
        <fullName evidence="2">histidine kinase</fullName>
        <ecNumber evidence="2">2.7.13.3</ecNumber>
    </recommendedName>
</protein>
<gene>
    <name evidence="12" type="ORF">GCM10017161_24740</name>
</gene>
<dbReference type="CDD" id="cd00156">
    <property type="entry name" value="REC"/>
    <property type="match status" value="1"/>
</dbReference>
<dbReference type="Gene3D" id="2.130.10.10">
    <property type="entry name" value="YVTN repeat-like/Quinoprotein amine dehydrogenase"/>
    <property type="match status" value="3"/>
</dbReference>
<proteinExistence type="predicted"/>
<dbReference type="PROSITE" id="PS51257">
    <property type="entry name" value="PROKAR_LIPOPROTEIN"/>
    <property type="match status" value="1"/>
</dbReference>
<dbReference type="SMART" id="SM00342">
    <property type="entry name" value="HTH_ARAC"/>
    <property type="match status" value="1"/>
</dbReference>
<dbReference type="Pfam" id="PF07494">
    <property type="entry name" value="Reg_prop"/>
    <property type="match status" value="4"/>
</dbReference>
<dbReference type="InterPro" id="IPR015943">
    <property type="entry name" value="WD40/YVTN_repeat-like_dom_sf"/>
</dbReference>
<dbReference type="Pfam" id="PF12833">
    <property type="entry name" value="HTH_18"/>
    <property type="match status" value="1"/>
</dbReference>
<dbReference type="Pfam" id="PF00072">
    <property type="entry name" value="Response_reg"/>
    <property type="match status" value="1"/>
</dbReference>
<feature type="domain" description="Response regulatory" evidence="11">
    <location>
        <begin position="1065"/>
        <end position="1180"/>
    </location>
</feature>
<keyword evidence="13" id="KW-1185">Reference proteome</keyword>
<dbReference type="EC" id="2.7.13.3" evidence="2"/>
<dbReference type="InterPro" id="IPR011123">
    <property type="entry name" value="Y_Y_Y"/>
</dbReference>
<reference evidence="12" key="1">
    <citation type="journal article" date="2014" name="Int. J. Syst. Evol. Microbiol.">
        <title>Complete genome sequence of Corynebacterium casei LMG S-19264T (=DSM 44701T), isolated from a smear-ripened cheese.</title>
        <authorList>
            <consortium name="US DOE Joint Genome Institute (JGI-PGF)"/>
            <person name="Walter F."/>
            <person name="Albersmeier A."/>
            <person name="Kalinowski J."/>
            <person name="Ruckert C."/>
        </authorList>
    </citation>
    <scope>NUCLEOTIDE SEQUENCE</scope>
    <source>
        <strain evidence="12">KCTC 42731</strain>
    </source>
</reference>
<dbReference type="InterPro" id="IPR005467">
    <property type="entry name" value="His_kinase_dom"/>
</dbReference>
<evidence type="ECO:0000256" key="8">
    <source>
        <dbReference type="SAM" id="SignalP"/>
    </source>
</evidence>
<keyword evidence="3 7" id="KW-0597">Phosphoprotein</keyword>
<dbReference type="InterPro" id="IPR013783">
    <property type="entry name" value="Ig-like_fold"/>
</dbReference>
<dbReference type="InterPro" id="IPR001789">
    <property type="entry name" value="Sig_transdc_resp-reg_receiver"/>
</dbReference>
<dbReference type="Proteomes" id="UP000623842">
    <property type="component" value="Unassembled WGS sequence"/>
</dbReference>
<keyword evidence="6" id="KW-0804">Transcription</keyword>
<keyword evidence="12" id="KW-0808">Transferase</keyword>
<evidence type="ECO:0000256" key="4">
    <source>
        <dbReference type="ARBA" id="ARBA00023015"/>
    </source>
</evidence>
<dbReference type="PANTHER" id="PTHR43547:SF2">
    <property type="entry name" value="HYBRID SIGNAL TRANSDUCTION HISTIDINE KINASE C"/>
    <property type="match status" value="1"/>
</dbReference>
<comment type="catalytic activity">
    <reaction evidence="1">
        <text>ATP + protein L-histidine = ADP + protein N-phospho-L-histidine.</text>
        <dbReference type="EC" id="2.7.13.3"/>
    </reaction>
</comment>
<dbReference type="GO" id="GO:0003700">
    <property type="term" value="F:DNA-binding transcription factor activity"/>
    <property type="evidence" value="ECO:0007669"/>
    <property type="project" value="InterPro"/>
</dbReference>
<dbReference type="Pfam" id="PF02518">
    <property type="entry name" value="HATPase_c"/>
    <property type="match status" value="1"/>
</dbReference>
<name>A0A919ELP0_9GAMM</name>
<dbReference type="CDD" id="cd00082">
    <property type="entry name" value="HisKA"/>
    <property type="match status" value="1"/>
</dbReference>
<dbReference type="InterPro" id="IPR018062">
    <property type="entry name" value="HTH_AraC-typ_CS"/>
</dbReference>
<evidence type="ECO:0000256" key="3">
    <source>
        <dbReference type="ARBA" id="ARBA00022553"/>
    </source>
</evidence>
<dbReference type="InterPro" id="IPR036097">
    <property type="entry name" value="HisK_dim/P_sf"/>
</dbReference>
<dbReference type="InterPro" id="IPR018060">
    <property type="entry name" value="HTH_AraC"/>
</dbReference>
<dbReference type="Gene3D" id="1.10.10.60">
    <property type="entry name" value="Homeodomain-like"/>
    <property type="match status" value="1"/>
</dbReference>
<dbReference type="InterPro" id="IPR011006">
    <property type="entry name" value="CheY-like_superfamily"/>
</dbReference>
<dbReference type="Gene3D" id="3.30.565.10">
    <property type="entry name" value="Histidine kinase-like ATPase, C-terminal domain"/>
    <property type="match status" value="1"/>
</dbReference>
<evidence type="ECO:0000256" key="7">
    <source>
        <dbReference type="PROSITE-ProRule" id="PRU00169"/>
    </source>
</evidence>
<evidence type="ECO:0000259" key="9">
    <source>
        <dbReference type="PROSITE" id="PS01124"/>
    </source>
</evidence>
<feature type="chain" id="PRO_5036735543" description="histidine kinase" evidence="8">
    <location>
        <begin position="28"/>
        <end position="1327"/>
    </location>
</feature>
<keyword evidence="8" id="KW-0732">Signal</keyword>
<evidence type="ECO:0000256" key="2">
    <source>
        <dbReference type="ARBA" id="ARBA00012438"/>
    </source>
</evidence>
<dbReference type="PROSITE" id="PS50110">
    <property type="entry name" value="RESPONSE_REGULATORY"/>
    <property type="match status" value="1"/>
</dbReference>
<dbReference type="SMART" id="SM00387">
    <property type="entry name" value="HATPase_c"/>
    <property type="match status" value="1"/>
</dbReference>
<dbReference type="InterPro" id="IPR004358">
    <property type="entry name" value="Sig_transdc_His_kin-like_C"/>
</dbReference>
<comment type="caution">
    <text evidence="12">The sequence shown here is derived from an EMBL/GenBank/DDBJ whole genome shotgun (WGS) entry which is preliminary data.</text>
</comment>
<evidence type="ECO:0000256" key="5">
    <source>
        <dbReference type="ARBA" id="ARBA00023125"/>
    </source>
</evidence>
<evidence type="ECO:0000313" key="12">
    <source>
        <dbReference type="EMBL" id="GHF95478.1"/>
    </source>
</evidence>
<evidence type="ECO:0000313" key="13">
    <source>
        <dbReference type="Proteomes" id="UP000623842"/>
    </source>
</evidence>
<keyword evidence="12" id="KW-0418">Kinase</keyword>
<dbReference type="SUPFAM" id="SSF47384">
    <property type="entry name" value="Homodimeric domain of signal transducing histidine kinase"/>
    <property type="match status" value="1"/>
</dbReference>
<dbReference type="Gene3D" id="2.60.40.10">
    <property type="entry name" value="Immunoglobulins"/>
    <property type="match status" value="1"/>
</dbReference>
<evidence type="ECO:0000256" key="6">
    <source>
        <dbReference type="ARBA" id="ARBA00023163"/>
    </source>
</evidence>
<dbReference type="SUPFAM" id="SSF55874">
    <property type="entry name" value="ATPase domain of HSP90 chaperone/DNA topoisomerase II/histidine kinase"/>
    <property type="match status" value="1"/>
</dbReference>
<keyword evidence="5" id="KW-0238">DNA-binding</keyword>
<evidence type="ECO:0000259" key="10">
    <source>
        <dbReference type="PROSITE" id="PS50109"/>
    </source>
</evidence>
<feature type="modified residue" description="4-aspartylphosphate" evidence="7">
    <location>
        <position position="1113"/>
    </location>
</feature>
<dbReference type="PROSITE" id="PS50109">
    <property type="entry name" value="HIS_KIN"/>
    <property type="match status" value="1"/>
</dbReference>
<dbReference type="SUPFAM" id="SSF46689">
    <property type="entry name" value="Homeodomain-like"/>
    <property type="match status" value="1"/>
</dbReference>
<dbReference type="InterPro" id="IPR003594">
    <property type="entry name" value="HATPase_dom"/>
</dbReference>
<organism evidence="12 13">
    <name type="scientific">Thalassotalea marina</name>
    <dbReference type="NCBI Taxonomy" id="1673741"/>
    <lineage>
        <taxon>Bacteria</taxon>
        <taxon>Pseudomonadati</taxon>
        <taxon>Pseudomonadota</taxon>
        <taxon>Gammaproteobacteria</taxon>
        <taxon>Alteromonadales</taxon>
        <taxon>Colwelliaceae</taxon>
        <taxon>Thalassotalea</taxon>
    </lineage>
</organism>
<dbReference type="SMART" id="SM00448">
    <property type="entry name" value="REC"/>
    <property type="match status" value="1"/>
</dbReference>
<dbReference type="PROSITE" id="PS01124">
    <property type="entry name" value="HTH_ARAC_FAMILY_2"/>
    <property type="match status" value="1"/>
</dbReference>
<dbReference type="CDD" id="cd00075">
    <property type="entry name" value="HATPase"/>
    <property type="match status" value="1"/>
</dbReference>
<dbReference type="GO" id="GO:0043565">
    <property type="term" value="F:sequence-specific DNA binding"/>
    <property type="evidence" value="ECO:0007669"/>
    <property type="project" value="InterPro"/>
</dbReference>
<dbReference type="Pfam" id="PF07495">
    <property type="entry name" value="Y_Y_Y"/>
    <property type="match status" value="1"/>
</dbReference>
<evidence type="ECO:0000259" key="11">
    <source>
        <dbReference type="PROSITE" id="PS50110"/>
    </source>
</evidence>
<feature type="domain" description="HTH araC/xylS-type" evidence="9">
    <location>
        <begin position="1224"/>
        <end position="1323"/>
    </location>
</feature>
<dbReference type="PRINTS" id="PR00344">
    <property type="entry name" value="BCTRLSENSOR"/>
</dbReference>
<dbReference type="InterPro" id="IPR036890">
    <property type="entry name" value="HATPase_C_sf"/>
</dbReference>
<keyword evidence="4" id="KW-0805">Transcription regulation</keyword>
<dbReference type="SUPFAM" id="SSF63829">
    <property type="entry name" value="Calcium-dependent phosphotriesterase"/>
    <property type="match status" value="3"/>
</dbReference>
<evidence type="ECO:0000256" key="1">
    <source>
        <dbReference type="ARBA" id="ARBA00000085"/>
    </source>
</evidence>
<dbReference type="EMBL" id="BNCK01000005">
    <property type="protein sequence ID" value="GHF95478.1"/>
    <property type="molecule type" value="Genomic_DNA"/>
</dbReference>
<dbReference type="InterPro" id="IPR011110">
    <property type="entry name" value="Reg_prop"/>
</dbReference>
<accession>A0A919ELP0</accession>